<dbReference type="GO" id="GO:0051607">
    <property type="term" value="P:defense response to virus"/>
    <property type="evidence" value="ECO:0007669"/>
    <property type="project" value="UniProtKB-KW"/>
</dbReference>
<evidence type="ECO:0000256" key="4">
    <source>
        <dbReference type="ARBA" id="ARBA00023118"/>
    </source>
</evidence>
<dbReference type="Gene3D" id="3.30.70.1900">
    <property type="match status" value="1"/>
</dbReference>
<evidence type="ECO:0000259" key="6">
    <source>
        <dbReference type="Pfam" id="PF17952"/>
    </source>
</evidence>
<dbReference type="InterPro" id="IPR041165">
    <property type="entry name" value="Cas6_N_arch"/>
</dbReference>
<evidence type="ECO:0000313" key="7">
    <source>
        <dbReference type="EMBL" id="QKR00763.1"/>
    </source>
</evidence>
<reference evidence="7 8" key="1">
    <citation type="submission" date="2020-02" db="EMBL/GenBank/DDBJ databases">
        <title>Comparative genome analysis reveals the metabolism and evolution of the thermophilic archaeal genus Metallosphaera.</title>
        <authorList>
            <person name="Jiang C."/>
        </authorList>
    </citation>
    <scope>NUCLEOTIDE SEQUENCE [LARGE SCALE GENOMIC DNA]</scope>
    <source>
        <strain evidence="7 8">Ric-A</strain>
    </source>
</reference>
<dbReference type="RefSeq" id="WP_174632097.1">
    <property type="nucleotide sequence ID" value="NZ_CP049074.1"/>
</dbReference>
<sequence>MIFKIDFKVTSDHDVFLPPFPSKLSRLVLTRLYPSYSKLQEAGTPYKPLRVTTIKDSRGSPLYAVGGRKVIMKKGEGYSFSFTFLDPKVFEEIVSNPDAEVQEWDTRFHVSMKDAQVVEDFKGIGDTRLFKVEFLTPTSLQPIRPNFKRKDNRYVLFPYVPLLMHSLMKHWNQNMEEKVHSVAGVKALYYMREVDYWLRPVTTFYDGRPVRGFVGWTVFELRSRRYTRLTRAAKTLLEYANYFGVGKSRAIGFGEVRVSVMSDG</sequence>
<dbReference type="AlphaFoldDB" id="A0A6N0NY24"/>
<dbReference type="Pfam" id="PF17952">
    <property type="entry name" value="Cas6_N"/>
    <property type="match status" value="1"/>
</dbReference>
<keyword evidence="3" id="KW-0378">Hydrolase</keyword>
<feature type="domain" description="CRISPR-associated protein Cas6 C-terminal" evidence="5">
    <location>
        <begin position="132"/>
        <end position="256"/>
    </location>
</feature>
<dbReference type="NCBIfam" id="TIGR01877">
    <property type="entry name" value="cas_cas6"/>
    <property type="match status" value="1"/>
</dbReference>
<feature type="domain" description="Cas6 N-terminal" evidence="6">
    <location>
        <begin position="3"/>
        <end position="118"/>
    </location>
</feature>
<name>A0A6N0NY24_9CREN</name>
<keyword evidence="8" id="KW-1185">Reference proteome</keyword>
<gene>
    <name evidence="7" type="primary">cas6</name>
    <name evidence="7" type="ORF">GWK48_10505</name>
</gene>
<evidence type="ECO:0000256" key="2">
    <source>
        <dbReference type="ARBA" id="ARBA00022759"/>
    </source>
</evidence>
<dbReference type="GO" id="GO:0016788">
    <property type="term" value="F:hydrolase activity, acting on ester bonds"/>
    <property type="evidence" value="ECO:0007669"/>
    <property type="project" value="InterPro"/>
</dbReference>
<accession>A0A6N0NY24</accession>
<dbReference type="Proteomes" id="UP000509301">
    <property type="component" value="Chromosome"/>
</dbReference>
<dbReference type="Pfam" id="PF10040">
    <property type="entry name" value="CRISPR_Cas6"/>
    <property type="match status" value="1"/>
</dbReference>
<dbReference type="EMBL" id="CP049074">
    <property type="protein sequence ID" value="QKR00763.1"/>
    <property type="molecule type" value="Genomic_DNA"/>
</dbReference>
<dbReference type="Gene3D" id="2.40.30.310">
    <property type="match status" value="1"/>
</dbReference>
<evidence type="ECO:0000256" key="1">
    <source>
        <dbReference type="ARBA" id="ARBA00022722"/>
    </source>
</evidence>
<keyword evidence="2" id="KW-0255">Endonuclease</keyword>
<keyword evidence="4" id="KW-0051">Antiviral defense</keyword>
<dbReference type="OrthoDB" id="42729at2157"/>
<evidence type="ECO:0000313" key="8">
    <source>
        <dbReference type="Proteomes" id="UP000509301"/>
    </source>
</evidence>
<keyword evidence="1" id="KW-0540">Nuclease</keyword>
<dbReference type="GO" id="GO:0004519">
    <property type="term" value="F:endonuclease activity"/>
    <property type="evidence" value="ECO:0007669"/>
    <property type="project" value="UniProtKB-KW"/>
</dbReference>
<dbReference type="KEGG" id="mten:GWK48_10505"/>
<dbReference type="InterPro" id="IPR010156">
    <property type="entry name" value="CRISPR-assoc_prot_Cas6"/>
</dbReference>
<dbReference type="InterPro" id="IPR019267">
    <property type="entry name" value="CRISPR-assoc_Cas6_C"/>
</dbReference>
<dbReference type="GeneID" id="55642378"/>
<dbReference type="CDD" id="cd21141">
    <property type="entry name" value="Cas6_III-like"/>
    <property type="match status" value="1"/>
</dbReference>
<evidence type="ECO:0000259" key="5">
    <source>
        <dbReference type="Pfam" id="PF10040"/>
    </source>
</evidence>
<proteinExistence type="predicted"/>
<organism evidence="7 8">
    <name type="scientific">Metallosphaera tengchongensis</name>
    <dbReference type="NCBI Taxonomy" id="1532350"/>
    <lineage>
        <taxon>Archaea</taxon>
        <taxon>Thermoproteota</taxon>
        <taxon>Thermoprotei</taxon>
        <taxon>Sulfolobales</taxon>
        <taxon>Sulfolobaceae</taxon>
        <taxon>Metallosphaera</taxon>
    </lineage>
</organism>
<protein>
    <submittedName>
        <fullName evidence="7">CRISPR-associated endoribonuclease Cas6</fullName>
    </submittedName>
</protein>
<evidence type="ECO:0000256" key="3">
    <source>
        <dbReference type="ARBA" id="ARBA00022801"/>
    </source>
</evidence>